<dbReference type="PATRIC" id="fig|42253.5.peg.1288"/>
<dbReference type="RefSeq" id="WP_145976187.1">
    <property type="nucleotide sequence ID" value="NZ_CP011801.1"/>
</dbReference>
<proteinExistence type="predicted"/>
<dbReference type="EMBL" id="CP011801">
    <property type="protein sequence ID" value="ALA57735.1"/>
    <property type="molecule type" value="Genomic_DNA"/>
</dbReference>
<dbReference type="AlphaFoldDB" id="A0A0K2G9W7"/>
<evidence type="ECO:0000313" key="1">
    <source>
        <dbReference type="EMBL" id="ALA57735.1"/>
    </source>
</evidence>
<accession>A0A0K2G9W7</accession>
<keyword evidence="2" id="KW-1185">Reference proteome</keyword>
<organism evidence="1 2">
    <name type="scientific">Nitrospira moscoviensis</name>
    <dbReference type="NCBI Taxonomy" id="42253"/>
    <lineage>
        <taxon>Bacteria</taxon>
        <taxon>Pseudomonadati</taxon>
        <taxon>Nitrospirota</taxon>
        <taxon>Nitrospiria</taxon>
        <taxon>Nitrospirales</taxon>
        <taxon>Nitrospiraceae</taxon>
        <taxon>Nitrospira</taxon>
    </lineage>
</organism>
<dbReference type="KEGG" id="nmv:NITMOv2_1307"/>
<gene>
    <name evidence="1" type="ORF">NITMOv2_1307</name>
</gene>
<dbReference type="Proteomes" id="UP000069205">
    <property type="component" value="Chromosome"/>
</dbReference>
<protein>
    <recommendedName>
        <fullName evidence="3">RiboL-PSP-HEPN domain-containing protein</fullName>
    </recommendedName>
</protein>
<name>A0A0K2G9W7_NITMO</name>
<dbReference type="OrthoDB" id="7058882at2"/>
<evidence type="ECO:0008006" key="3">
    <source>
        <dbReference type="Google" id="ProtNLM"/>
    </source>
</evidence>
<reference evidence="1 2" key="1">
    <citation type="journal article" date="2015" name="Proc. Natl. Acad. Sci. U.S.A.">
        <title>Expanded metabolic versatility of ubiquitous nitrite-oxidizing bacteria from the genus Nitrospira.</title>
        <authorList>
            <person name="Koch H."/>
            <person name="Lucker S."/>
            <person name="Albertsen M."/>
            <person name="Kitzinger K."/>
            <person name="Herbold C."/>
            <person name="Spieck E."/>
            <person name="Nielsen P.H."/>
            <person name="Wagner M."/>
            <person name="Daims H."/>
        </authorList>
    </citation>
    <scope>NUCLEOTIDE SEQUENCE [LARGE SCALE GENOMIC DNA]</scope>
    <source>
        <strain evidence="1 2">NSP M-1</strain>
    </source>
</reference>
<evidence type="ECO:0000313" key="2">
    <source>
        <dbReference type="Proteomes" id="UP000069205"/>
    </source>
</evidence>
<sequence>MSVSFLLRRARKDLDVSVSEARCLLDSCRSWKRLVGVHYRPILKSHVCDLAALSFFKIHLAWEEFLEEAFITLLVGAKKGTRGARSLLDVQTRRQAFEILKGERNSFVEWSVADAIRNRAKRFFCDGRPFEGPLTAGSVYIEQMRKIRNRIAHRSSHAEAQFRILIRDLYGAYKPETPGGFLLRKIPSNFSIVSQTTPITLLDAYSEIVRAMADNISR</sequence>
<dbReference type="STRING" id="42253.NITMOv2_1307"/>